<accession>A0A9D4C6F6</accession>
<dbReference type="EMBL" id="JAIWYP010000013">
    <property type="protein sequence ID" value="KAH3718090.1"/>
    <property type="molecule type" value="Genomic_DNA"/>
</dbReference>
<sequence>MTMNLSTPTSFTRSTLPTVTGKSSVMLTKTESSIENGTFEEFLSEKKIKISCPQISLSFFENTFERDVDQHRVINRERDV</sequence>
<name>A0A9D4C6F6_DREPO</name>
<gene>
    <name evidence="1" type="ORF">DPMN_060889</name>
</gene>
<comment type="caution">
    <text evidence="1">The sequence shown here is derived from an EMBL/GenBank/DDBJ whole genome shotgun (WGS) entry which is preliminary data.</text>
</comment>
<evidence type="ECO:0000313" key="2">
    <source>
        <dbReference type="Proteomes" id="UP000828390"/>
    </source>
</evidence>
<protein>
    <submittedName>
        <fullName evidence="1">Uncharacterized protein</fullName>
    </submittedName>
</protein>
<keyword evidence="2" id="KW-1185">Reference proteome</keyword>
<reference evidence="1" key="1">
    <citation type="journal article" date="2019" name="bioRxiv">
        <title>The Genome of the Zebra Mussel, Dreissena polymorpha: A Resource for Invasive Species Research.</title>
        <authorList>
            <person name="McCartney M.A."/>
            <person name="Auch B."/>
            <person name="Kono T."/>
            <person name="Mallez S."/>
            <person name="Zhang Y."/>
            <person name="Obille A."/>
            <person name="Becker A."/>
            <person name="Abrahante J.E."/>
            <person name="Garbe J."/>
            <person name="Badalamenti J.P."/>
            <person name="Herman A."/>
            <person name="Mangelson H."/>
            <person name="Liachko I."/>
            <person name="Sullivan S."/>
            <person name="Sone E.D."/>
            <person name="Koren S."/>
            <person name="Silverstein K.A.T."/>
            <person name="Beckman K.B."/>
            <person name="Gohl D.M."/>
        </authorList>
    </citation>
    <scope>NUCLEOTIDE SEQUENCE</scope>
    <source>
        <strain evidence="1">Duluth1</strain>
        <tissue evidence="1">Whole animal</tissue>
    </source>
</reference>
<reference evidence="1" key="2">
    <citation type="submission" date="2020-11" db="EMBL/GenBank/DDBJ databases">
        <authorList>
            <person name="McCartney M.A."/>
            <person name="Auch B."/>
            <person name="Kono T."/>
            <person name="Mallez S."/>
            <person name="Becker A."/>
            <person name="Gohl D.M."/>
            <person name="Silverstein K.A.T."/>
            <person name="Koren S."/>
            <person name="Bechman K.B."/>
            <person name="Herman A."/>
            <person name="Abrahante J.E."/>
            <person name="Garbe J."/>
        </authorList>
    </citation>
    <scope>NUCLEOTIDE SEQUENCE</scope>
    <source>
        <strain evidence="1">Duluth1</strain>
        <tissue evidence="1">Whole animal</tissue>
    </source>
</reference>
<dbReference type="AlphaFoldDB" id="A0A9D4C6F6"/>
<dbReference type="Proteomes" id="UP000828390">
    <property type="component" value="Unassembled WGS sequence"/>
</dbReference>
<evidence type="ECO:0000313" key="1">
    <source>
        <dbReference type="EMBL" id="KAH3718090.1"/>
    </source>
</evidence>
<organism evidence="1 2">
    <name type="scientific">Dreissena polymorpha</name>
    <name type="common">Zebra mussel</name>
    <name type="synonym">Mytilus polymorpha</name>
    <dbReference type="NCBI Taxonomy" id="45954"/>
    <lineage>
        <taxon>Eukaryota</taxon>
        <taxon>Metazoa</taxon>
        <taxon>Spiralia</taxon>
        <taxon>Lophotrochozoa</taxon>
        <taxon>Mollusca</taxon>
        <taxon>Bivalvia</taxon>
        <taxon>Autobranchia</taxon>
        <taxon>Heteroconchia</taxon>
        <taxon>Euheterodonta</taxon>
        <taxon>Imparidentia</taxon>
        <taxon>Neoheterodontei</taxon>
        <taxon>Myida</taxon>
        <taxon>Dreissenoidea</taxon>
        <taxon>Dreissenidae</taxon>
        <taxon>Dreissena</taxon>
    </lineage>
</organism>
<proteinExistence type="predicted"/>